<keyword evidence="3" id="KW-0804">Transcription</keyword>
<comment type="caution">
    <text evidence="5">The sequence shown here is derived from an EMBL/GenBank/DDBJ whole genome shotgun (WGS) entry which is preliminary data.</text>
</comment>
<accession>A0ABW5NAR4</accession>
<dbReference type="InterPro" id="IPR009057">
    <property type="entry name" value="Homeodomain-like_sf"/>
</dbReference>
<dbReference type="InterPro" id="IPR020449">
    <property type="entry name" value="Tscrpt_reg_AraC-type_HTH"/>
</dbReference>
<dbReference type="RefSeq" id="WP_176029278.1">
    <property type="nucleotide sequence ID" value="NZ_JBHULX010000017.1"/>
</dbReference>
<evidence type="ECO:0000313" key="5">
    <source>
        <dbReference type="EMBL" id="MFD2591293.1"/>
    </source>
</evidence>
<proteinExistence type="predicted"/>
<sequence>MEYFEKNTNGFWLDTLEGLLERFPELELPHKQDFYTLLFIDSAKGEIIIDKVKIDTDQAKLIIIKPDCVSSITLDKYAKGSIINFTSDFFDLRYNTNLLYQFSFLKKWEKPFVRLTEKQVYKWNSLLLLVKKEYQNCSKGFRNVLCSYLNILLFEFERAYNPVRTIEQNHSRESKIIYFKQLIDKHYKSKKTPSQYANLLHVSANHLNKVCKKETGKTAGSLIRQRILLESQRLLQYTNLTVNEIALEMGFDTPSYFITFFKKQYGCTPEVFRKRQNDLFYFV</sequence>
<organism evidence="5 6">
    <name type="scientific">Aquimarina hainanensis</name>
    <dbReference type="NCBI Taxonomy" id="1578017"/>
    <lineage>
        <taxon>Bacteria</taxon>
        <taxon>Pseudomonadati</taxon>
        <taxon>Bacteroidota</taxon>
        <taxon>Flavobacteriia</taxon>
        <taxon>Flavobacteriales</taxon>
        <taxon>Flavobacteriaceae</taxon>
        <taxon>Aquimarina</taxon>
    </lineage>
</organism>
<evidence type="ECO:0000256" key="1">
    <source>
        <dbReference type="ARBA" id="ARBA00023015"/>
    </source>
</evidence>
<feature type="domain" description="HTH araC/xylS-type" evidence="4">
    <location>
        <begin position="177"/>
        <end position="275"/>
    </location>
</feature>
<dbReference type="PROSITE" id="PS01124">
    <property type="entry name" value="HTH_ARAC_FAMILY_2"/>
    <property type="match status" value="1"/>
</dbReference>
<dbReference type="PANTHER" id="PTHR43280">
    <property type="entry name" value="ARAC-FAMILY TRANSCRIPTIONAL REGULATOR"/>
    <property type="match status" value="1"/>
</dbReference>
<reference evidence="6" key="1">
    <citation type="journal article" date="2019" name="Int. J. Syst. Evol. Microbiol.">
        <title>The Global Catalogue of Microorganisms (GCM) 10K type strain sequencing project: providing services to taxonomists for standard genome sequencing and annotation.</title>
        <authorList>
            <consortium name="The Broad Institute Genomics Platform"/>
            <consortium name="The Broad Institute Genome Sequencing Center for Infectious Disease"/>
            <person name="Wu L."/>
            <person name="Ma J."/>
        </authorList>
    </citation>
    <scope>NUCLEOTIDE SEQUENCE [LARGE SCALE GENOMIC DNA]</scope>
    <source>
        <strain evidence="6">KCTC 42423</strain>
    </source>
</reference>
<dbReference type="PANTHER" id="PTHR43280:SF32">
    <property type="entry name" value="TRANSCRIPTIONAL REGULATORY PROTEIN"/>
    <property type="match status" value="1"/>
</dbReference>
<keyword evidence="2" id="KW-0238">DNA-binding</keyword>
<dbReference type="SMART" id="SM00342">
    <property type="entry name" value="HTH_ARAC"/>
    <property type="match status" value="1"/>
</dbReference>
<keyword evidence="1" id="KW-0805">Transcription regulation</keyword>
<evidence type="ECO:0000256" key="3">
    <source>
        <dbReference type="ARBA" id="ARBA00023163"/>
    </source>
</evidence>
<dbReference type="Proteomes" id="UP001597459">
    <property type="component" value="Unassembled WGS sequence"/>
</dbReference>
<dbReference type="Gene3D" id="1.10.10.60">
    <property type="entry name" value="Homeodomain-like"/>
    <property type="match status" value="1"/>
</dbReference>
<dbReference type="InterPro" id="IPR018060">
    <property type="entry name" value="HTH_AraC"/>
</dbReference>
<evidence type="ECO:0000259" key="4">
    <source>
        <dbReference type="PROSITE" id="PS01124"/>
    </source>
</evidence>
<name>A0ABW5NAR4_9FLAO</name>
<dbReference type="EMBL" id="JBHULX010000017">
    <property type="protein sequence ID" value="MFD2591293.1"/>
    <property type="molecule type" value="Genomic_DNA"/>
</dbReference>
<dbReference type="Pfam" id="PF12833">
    <property type="entry name" value="HTH_18"/>
    <property type="match status" value="1"/>
</dbReference>
<dbReference type="PRINTS" id="PR00032">
    <property type="entry name" value="HTHARAC"/>
</dbReference>
<dbReference type="SUPFAM" id="SSF46689">
    <property type="entry name" value="Homeodomain-like"/>
    <property type="match status" value="1"/>
</dbReference>
<keyword evidence="6" id="KW-1185">Reference proteome</keyword>
<gene>
    <name evidence="5" type="ORF">ACFSTE_10695</name>
</gene>
<evidence type="ECO:0000256" key="2">
    <source>
        <dbReference type="ARBA" id="ARBA00023125"/>
    </source>
</evidence>
<protein>
    <submittedName>
        <fullName evidence="5">Helix-turn-helix domain-containing protein</fullName>
    </submittedName>
</protein>
<evidence type="ECO:0000313" key="6">
    <source>
        <dbReference type="Proteomes" id="UP001597459"/>
    </source>
</evidence>